<name>A0A1H0GR83_9ACTN</name>
<dbReference type="SUPFAM" id="SSF55729">
    <property type="entry name" value="Acyl-CoA N-acyltransferases (Nat)"/>
    <property type="match status" value="1"/>
</dbReference>
<feature type="binding site" evidence="4">
    <location>
        <begin position="118"/>
        <end position="119"/>
    </location>
    <ligand>
        <name>acetyl-CoA</name>
        <dbReference type="ChEBI" id="CHEBI:57288"/>
    </ligand>
</feature>
<dbReference type="Pfam" id="PF13527">
    <property type="entry name" value="Acetyltransf_9"/>
    <property type="match status" value="1"/>
</dbReference>
<dbReference type="PANTHER" id="PTHR37817:SF1">
    <property type="entry name" value="N-ACETYLTRANSFERASE EIS"/>
    <property type="match status" value="1"/>
</dbReference>
<comment type="similarity">
    <text evidence="1 4">Belongs to the acetyltransferase Eis family.</text>
</comment>
<dbReference type="PROSITE" id="PS51186">
    <property type="entry name" value="GNAT"/>
    <property type="match status" value="1"/>
</dbReference>
<dbReference type="InterPro" id="IPR000182">
    <property type="entry name" value="GNAT_dom"/>
</dbReference>
<dbReference type="STRING" id="310781.SAMN05216259_107225"/>
<dbReference type="EMBL" id="FNIE01000007">
    <property type="protein sequence ID" value="SDO09221.1"/>
    <property type="molecule type" value="Genomic_DNA"/>
</dbReference>
<dbReference type="Pfam" id="PF13530">
    <property type="entry name" value="SCP2_2"/>
    <property type="match status" value="1"/>
</dbReference>
<dbReference type="GO" id="GO:0034069">
    <property type="term" value="F:aminoglycoside N-acetyltransferase activity"/>
    <property type="evidence" value="ECO:0007669"/>
    <property type="project" value="TreeGrafter"/>
</dbReference>
<reference evidence="6 7" key="1">
    <citation type="submission" date="2016-10" db="EMBL/GenBank/DDBJ databases">
        <authorList>
            <person name="de Groot N.N."/>
        </authorList>
    </citation>
    <scope>NUCLEOTIDE SEQUENCE [LARGE SCALE GENOMIC DNA]</scope>
    <source>
        <strain evidence="6 7">CGMCC 4.2022</strain>
    </source>
</reference>
<dbReference type="InterPro" id="IPR051554">
    <property type="entry name" value="Acetyltransferase_Eis"/>
</dbReference>
<dbReference type="GO" id="GO:0030649">
    <property type="term" value="P:aminoglycoside antibiotic catabolic process"/>
    <property type="evidence" value="ECO:0007669"/>
    <property type="project" value="TreeGrafter"/>
</dbReference>
<organism evidence="6 7">
    <name type="scientific">Actinacidiphila guanduensis</name>
    <dbReference type="NCBI Taxonomy" id="310781"/>
    <lineage>
        <taxon>Bacteria</taxon>
        <taxon>Bacillati</taxon>
        <taxon>Actinomycetota</taxon>
        <taxon>Actinomycetes</taxon>
        <taxon>Kitasatosporales</taxon>
        <taxon>Streptomycetaceae</taxon>
        <taxon>Actinacidiphila</taxon>
    </lineage>
</organism>
<protein>
    <submittedName>
        <fullName evidence="6">Predicted acetyltransferase</fullName>
    </submittedName>
</protein>
<dbReference type="InterPro" id="IPR022902">
    <property type="entry name" value="NAcTrfase_Eis"/>
</dbReference>
<dbReference type="HAMAP" id="MF_01812">
    <property type="entry name" value="Eis"/>
    <property type="match status" value="1"/>
</dbReference>
<dbReference type="InterPro" id="IPR025559">
    <property type="entry name" value="Eis_dom"/>
</dbReference>
<evidence type="ECO:0000256" key="3">
    <source>
        <dbReference type="ARBA" id="ARBA00023315"/>
    </source>
</evidence>
<evidence type="ECO:0000256" key="4">
    <source>
        <dbReference type="HAMAP-Rule" id="MF_01812"/>
    </source>
</evidence>
<accession>A0A1H0GR83</accession>
<feature type="domain" description="N-acetyltransferase" evidence="5">
    <location>
        <begin position="3"/>
        <end position="162"/>
    </location>
</feature>
<comment type="subunit">
    <text evidence="4">Homohexamer; trimer of dimers.</text>
</comment>
<dbReference type="Pfam" id="PF17668">
    <property type="entry name" value="Acetyltransf_17"/>
    <property type="match status" value="1"/>
</dbReference>
<proteinExistence type="inferred from homology"/>
<dbReference type="Gene3D" id="3.40.630.30">
    <property type="match status" value="2"/>
</dbReference>
<evidence type="ECO:0000259" key="5">
    <source>
        <dbReference type="PROSITE" id="PS51186"/>
    </source>
</evidence>
<dbReference type="AlphaFoldDB" id="A0A1H0GR83"/>
<sequence length="407" mass="44429">MAIEYRALAPEQWDHFFDRVERGFGGPADPRPHREQWHRVFEFGRTTTAWDGEELIGTAGAFTFRLTVPGGSAVGTAGVTMVTVQPTHRRRGVLTAMMRRQLDAFRERGEPVAVLTASEPAIYGRFGYGIGTRQLRASIDTSRVAFFAPEGADAVRMRLVDPAQARERCEEIYAELVPGRAGMLVRQPGWDTQALVPPSQPGSGPLLCVLAEQDGRVRGYARYSVTPSWSPAGADGTIHLRDIEALDPVVYAALWRYLAGIDLSTQISVHNRPIDDAVQHLVSDVRRCNLSFRDGLHVRLVDVGEALAARTYTVPVEVVFDVEDPFCPWNSGRWKLVGDAKGASCERSTEPADLALDVRELGAAYLGGLSLRAMGAAGLVRELREGALAAASAAFLTDPAPWLPHGF</sequence>
<evidence type="ECO:0000313" key="6">
    <source>
        <dbReference type="EMBL" id="SDO09221.1"/>
    </source>
</evidence>
<feature type="binding site" evidence="4">
    <location>
        <begin position="90"/>
        <end position="95"/>
    </location>
    <ligand>
        <name>acetyl-CoA</name>
        <dbReference type="ChEBI" id="CHEBI:57288"/>
    </ligand>
</feature>
<keyword evidence="2 4" id="KW-0808">Transferase</keyword>
<dbReference type="RefSeq" id="WP_093785411.1">
    <property type="nucleotide sequence ID" value="NZ_FNIE01000007.1"/>
</dbReference>
<dbReference type="SUPFAM" id="SSF55718">
    <property type="entry name" value="SCP-like"/>
    <property type="match status" value="1"/>
</dbReference>
<dbReference type="InterPro" id="IPR016181">
    <property type="entry name" value="Acyl_CoA_acyltransferase"/>
</dbReference>
<dbReference type="OrthoDB" id="8399956at2"/>
<gene>
    <name evidence="6" type="ORF">SAMN05216259_107225</name>
</gene>
<dbReference type="InterPro" id="IPR041380">
    <property type="entry name" value="Acetyltransf_17"/>
</dbReference>
<keyword evidence="7" id="KW-1185">Reference proteome</keyword>
<evidence type="ECO:0000256" key="2">
    <source>
        <dbReference type="ARBA" id="ARBA00022679"/>
    </source>
</evidence>
<keyword evidence="3 4" id="KW-0012">Acyltransferase</keyword>
<dbReference type="InterPro" id="IPR036527">
    <property type="entry name" value="SCP2_sterol-bd_dom_sf"/>
</dbReference>
<evidence type="ECO:0000256" key="1">
    <source>
        <dbReference type="ARBA" id="ARBA00009213"/>
    </source>
</evidence>
<evidence type="ECO:0000313" key="7">
    <source>
        <dbReference type="Proteomes" id="UP000199341"/>
    </source>
</evidence>
<dbReference type="Proteomes" id="UP000199341">
    <property type="component" value="Unassembled WGS sequence"/>
</dbReference>
<dbReference type="PANTHER" id="PTHR37817">
    <property type="entry name" value="N-ACETYLTRANSFERASE EIS"/>
    <property type="match status" value="1"/>
</dbReference>
<dbReference type="Gene3D" id="3.30.1050.10">
    <property type="entry name" value="SCP2 sterol-binding domain"/>
    <property type="match status" value="1"/>
</dbReference>
<feature type="binding site" evidence="4">
    <location>
        <begin position="82"/>
        <end position="84"/>
    </location>
    <ligand>
        <name>acetyl-CoA</name>
        <dbReference type="ChEBI" id="CHEBI:57288"/>
    </ligand>
</feature>
<feature type="active site" description="Proton acceptor; via carboxylate" evidence="4">
    <location>
        <position position="407"/>
    </location>
</feature>
<dbReference type="NCBIfam" id="NF002367">
    <property type="entry name" value="PRK01346.1-4"/>
    <property type="match status" value="1"/>
</dbReference>
<feature type="active site" description="Proton donor" evidence="4">
    <location>
        <position position="123"/>
    </location>
</feature>
<dbReference type="CDD" id="cd04301">
    <property type="entry name" value="NAT_SF"/>
    <property type="match status" value="1"/>
</dbReference>